<reference evidence="10" key="2">
    <citation type="submission" date="2015-01" db="EMBL/GenBank/DDBJ databases">
        <title>Evolutionary Origins and Diversification of the Mycorrhizal Mutualists.</title>
        <authorList>
            <consortium name="DOE Joint Genome Institute"/>
            <consortium name="Mycorrhizal Genomics Consortium"/>
            <person name="Kohler A."/>
            <person name="Kuo A."/>
            <person name="Nagy L.G."/>
            <person name="Floudas D."/>
            <person name="Copeland A."/>
            <person name="Barry K.W."/>
            <person name="Cichocki N."/>
            <person name="Veneault-Fourrey C."/>
            <person name="LaButti K."/>
            <person name="Lindquist E.A."/>
            <person name="Lipzen A."/>
            <person name="Lundell T."/>
            <person name="Morin E."/>
            <person name="Murat C."/>
            <person name="Riley R."/>
            <person name="Ohm R."/>
            <person name="Sun H."/>
            <person name="Tunlid A."/>
            <person name="Henrissat B."/>
            <person name="Grigoriev I.V."/>
            <person name="Hibbett D.S."/>
            <person name="Martin F."/>
        </authorList>
    </citation>
    <scope>NUCLEOTIDE SEQUENCE [LARGE SCALE GENOMIC DNA]</scope>
    <source>
        <strain evidence="10">LaAM-08-1</strain>
    </source>
</reference>
<dbReference type="GO" id="GO:0080139">
    <property type="term" value="F:borate efflux transmembrane transporter activity"/>
    <property type="evidence" value="ECO:0007669"/>
    <property type="project" value="TreeGrafter"/>
</dbReference>
<feature type="transmembrane region" description="Helical" evidence="7">
    <location>
        <begin position="453"/>
        <end position="471"/>
    </location>
</feature>
<reference evidence="9 10" key="1">
    <citation type="submission" date="2014-04" db="EMBL/GenBank/DDBJ databases">
        <authorList>
            <consortium name="DOE Joint Genome Institute"/>
            <person name="Kuo A."/>
            <person name="Kohler A."/>
            <person name="Nagy L.G."/>
            <person name="Floudas D."/>
            <person name="Copeland A."/>
            <person name="Barry K.W."/>
            <person name="Cichocki N."/>
            <person name="Veneault-Fourrey C."/>
            <person name="LaButti K."/>
            <person name="Lindquist E.A."/>
            <person name="Lipzen A."/>
            <person name="Lundell T."/>
            <person name="Morin E."/>
            <person name="Murat C."/>
            <person name="Sun H."/>
            <person name="Tunlid A."/>
            <person name="Henrissat B."/>
            <person name="Grigoriev I.V."/>
            <person name="Hibbett D.S."/>
            <person name="Martin F."/>
            <person name="Nordberg H.P."/>
            <person name="Cantor M.N."/>
            <person name="Hua S.X."/>
        </authorList>
    </citation>
    <scope>NUCLEOTIDE SEQUENCE [LARGE SCALE GENOMIC DNA]</scope>
    <source>
        <strain evidence="9 10">LaAM-08-1</strain>
    </source>
</reference>
<evidence type="ECO:0000313" key="10">
    <source>
        <dbReference type="Proteomes" id="UP000054477"/>
    </source>
</evidence>
<keyword evidence="3" id="KW-0926">Vacuole</keyword>
<dbReference type="GO" id="GO:0000324">
    <property type="term" value="C:fungal-type vacuole"/>
    <property type="evidence" value="ECO:0007669"/>
    <property type="project" value="TreeGrafter"/>
</dbReference>
<dbReference type="GO" id="GO:0006820">
    <property type="term" value="P:monoatomic anion transport"/>
    <property type="evidence" value="ECO:0007669"/>
    <property type="project" value="InterPro"/>
</dbReference>
<dbReference type="FunFam" id="1.10.287.570:FF:000003">
    <property type="entry name" value="Anion exchange family protein"/>
    <property type="match status" value="1"/>
</dbReference>
<feature type="transmembrane region" description="Helical" evidence="7">
    <location>
        <begin position="527"/>
        <end position="544"/>
    </location>
</feature>
<dbReference type="EMBL" id="KN838581">
    <property type="protein sequence ID" value="KIK03303.1"/>
    <property type="molecule type" value="Genomic_DNA"/>
</dbReference>
<dbReference type="HOGENOM" id="CLU_002289_7_2_1"/>
<feature type="transmembrane region" description="Helical" evidence="7">
    <location>
        <begin position="335"/>
        <end position="355"/>
    </location>
</feature>
<evidence type="ECO:0000313" key="9">
    <source>
        <dbReference type="EMBL" id="KIK03303.1"/>
    </source>
</evidence>
<gene>
    <name evidence="9" type="ORF">K443DRAFT_95338</name>
</gene>
<dbReference type="GO" id="GO:0050801">
    <property type="term" value="P:monoatomic ion homeostasis"/>
    <property type="evidence" value="ECO:0007669"/>
    <property type="project" value="TreeGrafter"/>
</dbReference>
<name>A0A0C9Y5G4_9AGAR</name>
<organism evidence="9 10">
    <name type="scientific">Laccaria amethystina LaAM-08-1</name>
    <dbReference type="NCBI Taxonomy" id="1095629"/>
    <lineage>
        <taxon>Eukaryota</taxon>
        <taxon>Fungi</taxon>
        <taxon>Dikarya</taxon>
        <taxon>Basidiomycota</taxon>
        <taxon>Agaricomycotina</taxon>
        <taxon>Agaricomycetes</taxon>
        <taxon>Agaricomycetidae</taxon>
        <taxon>Agaricales</taxon>
        <taxon>Agaricineae</taxon>
        <taxon>Hydnangiaceae</taxon>
        <taxon>Laccaria</taxon>
    </lineage>
</organism>
<dbReference type="InterPro" id="IPR011531">
    <property type="entry name" value="HCO3_transpt-like_TM_dom"/>
</dbReference>
<dbReference type="Pfam" id="PF00955">
    <property type="entry name" value="HCO3_cotransp"/>
    <property type="match status" value="3"/>
</dbReference>
<dbReference type="PANTHER" id="PTHR11453">
    <property type="entry name" value="ANION EXCHANGE PROTEIN"/>
    <property type="match status" value="1"/>
</dbReference>
<feature type="transmembrane region" description="Helical" evidence="7">
    <location>
        <begin position="209"/>
        <end position="230"/>
    </location>
</feature>
<evidence type="ECO:0000256" key="3">
    <source>
        <dbReference type="ARBA" id="ARBA00022554"/>
    </source>
</evidence>
<evidence type="ECO:0000256" key="4">
    <source>
        <dbReference type="ARBA" id="ARBA00022692"/>
    </source>
</evidence>
<keyword evidence="4 7" id="KW-0812">Transmembrane</keyword>
<evidence type="ECO:0000256" key="6">
    <source>
        <dbReference type="ARBA" id="ARBA00023136"/>
    </source>
</evidence>
<dbReference type="GO" id="GO:0005886">
    <property type="term" value="C:plasma membrane"/>
    <property type="evidence" value="ECO:0007669"/>
    <property type="project" value="TreeGrafter"/>
</dbReference>
<protein>
    <recommendedName>
        <fullName evidence="8">Bicarbonate transporter-like transmembrane domain-containing protein</fullName>
    </recommendedName>
</protein>
<dbReference type="GO" id="GO:0005452">
    <property type="term" value="F:solute:inorganic anion antiporter activity"/>
    <property type="evidence" value="ECO:0007669"/>
    <property type="project" value="InterPro"/>
</dbReference>
<keyword evidence="6 7" id="KW-0472">Membrane</keyword>
<comment type="subcellular location">
    <subcellularLocation>
        <location evidence="1">Vacuole membrane</location>
        <topology evidence="1">Multi-pass membrane protein</topology>
    </subcellularLocation>
</comment>
<dbReference type="OrthoDB" id="1735926at2759"/>
<dbReference type="Proteomes" id="UP000054477">
    <property type="component" value="Unassembled WGS sequence"/>
</dbReference>
<feature type="transmembrane region" description="Helical" evidence="7">
    <location>
        <begin position="242"/>
        <end position="262"/>
    </location>
</feature>
<dbReference type="PANTHER" id="PTHR11453:SF82">
    <property type="entry name" value="BORON TRANSPORTER 1"/>
    <property type="match status" value="1"/>
</dbReference>
<feature type="domain" description="Bicarbonate transporter-like transmembrane" evidence="8">
    <location>
        <begin position="423"/>
        <end position="560"/>
    </location>
</feature>
<comment type="similarity">
    <text evidence="2">Belongs to the anion exchanger (TC 2.A.31) family.</text>
</comment>
<dbReference type="GO" id="GO:0005774">
    <property type="term" value="C:vacuolar membrane"/>
    <property type="evidence" value="ECO:0007669"/>
    <property type="project" value="UniProtKB-SubCell"/>
</dbReference>
<dbReference type="InterPro" id="IPR003020">
    <property type="entry name" value="HCO3_transpt_euk"/>
</dbReference>
<dbReference type="AlphaFoldDB" id="A0A0C9Y5G4"/>
<evidence type="ECO:0000259" key="8">
    <source>
        <dbReference type="Pfam" id="PF00955"/>
    </source>
</evidence>
<accession>A0A0C9Y5G4</accession>
<evidence type="ECO:0000256" key="5">
    <source>
        <dbReference type="ARBA" id="ARBA00022989"/>
    </source>
</evidence>
<feature type="transmembrane region" description="Helical" evidence="7">
    <location>
        <begin position="169"/>
        <end position="189"/>
    </location>
</feature>
<feature type="transmembrane region" description="Helical" evidence="7">
    <location>
        <begin position="297"/>
        <end position="314"/>
    </location>
</feature>
<proteinExistence type="inferred from homology"/>
<feature type="transmembrane region" description="Helical" evidence="7">
    <location>
        <begin position="140"/>
        <end position="157"/>
    </location>
</feature>
<evidence type="ECO:0000256" key="1">
    <source>
        <dbReference type="ARBA" id="ARBA00004128"/>
    </source>
</evidence>
<feature type="transmembrane region" description="Helical" evidence="7">
    <location>
        <begin position="93"/>
        <end position="120"/>
    </location>
</feature>
<dbReference type="STRING" id="1095629.A0A0C9Y5G4"/>
<feature type="transmembrane region" description="Helical" evidence="7">
    <location>
        <begin position="504"/>
        <end position="521"/>
    </location>
</feature>
<evidence type="ECO:0000256" key="7">
    <source>
        <dbReference type="SAM" id="Phobius"/>
    </source>
</evidence>
<keyword evidence="5 7" id="KW-1133">Transmembrane helix</keyword>
<sequence length="575" mass="64308">MTKVSSPLERTKEKQHFESTLTALRTWFGCLGKGIILDFRVRAPWYWSDWVDAWNYRIIPATSLIFFANVLPGIAFALDLIETTEQYGVTEILLSSFMAAFIFSIFGAQPLTIAGVTGPITVFNKTIFVILGREANPPNYLHFIGWVYLWGAIFHWMTAILNWCNLLKYVTLFSCDTFGFYVSWVYLQYGVQVITRQHVTMDSPQSQGYFVTIILALVMLVTSFLFQSLSQTTYFHRHVRRFLADYGMPASLIATSAIAYWGKFNAANPLTLPAGHSFQLAGGRELLVKFWQLEGRWVAIALPFGLVLWVLFFFDHNVSSLMAQGSEFPLRKPPGFHWDFFLLGITTFIAGLLGFPAPNGLIPQAPIHTTSLTIMGSPLKGQQVSGEGAHHCRTLSRSSNLYEESDDPQPSIPKSFYRREVPVAVVEQRVSNLAQGSLCLVLLTSPFLHVLNLIPRGVLAGLFWYMGVSALQENGITKKILYLLQDKTLTPKYDPLKKVRNSRIVLFVGAQIIGFAAAFAVTQTTAAIGFPVIILLLLPVRTHLVPRLPFTRNELAMLDRPTASPFTMASVGGTL</sequence>
<evidence type="ECO:0000256" key="2">
    <source>
        <dbReference type="ARBA" id="ARBA00010993"/>
    </source>
</evidence>
<keyword evidence="10" id="KW-1185">Reference proteome</keyword>
<feature type="domain" description="Bicarbonate transporter-like transmembrane" evidence="8">
    <location>
        <begin position="202"/>
        <end position="376"/>
    </location>
</feature>
<feature type="transmembrane region" description="Helical" evidence="7">
    <location>
        <begin position="58"/>
        <end position="81"/>
    </location>
</feature>
<feature type="domain" description="Bicarbonate transporter-like transmembrane" evidence="8">
    <location>
        <begin position="33"/>
        <end position="196"/>
    </location>
</feature>
<dbReference type="Gene3D" id="1.10.287.570">
    <property type="entry name" value="Helical hairpin bin"/>
    <property type="match status" value="1"/>
</dbReference>